<dbReference type="AlphaFoldDB" id="A0A4Z2FJX3"/>
<comment type="caution">
    <text evidence="1">The sequence shown here is derived from an EMBL/GenBank/DDBJ whole genome shotgun (WGS) entry which is preliminary data.</text>
</comment>
<reference evidence="1 2" key="1">
    <citation type="submission" date="2019-03" db="EMBL/GenBank/DDBJ databases">
        <title>First draft genome of Liparis tanakae, snailfish: a comprehensive survey of snailfish specific genes.</title>
        <authorList>
            <person name="Kim W."/>
            <person name="Song I."/>
            <person name="Jeong J.-H."/>
            <person name="Kim D."/>
            <person name="Kim S."/>
            <person name="Ryu S."/>
            <person name="Song J.Y."/>
            <person name="Lee S.K."/>
        </authorList>
    </citation>
    <scope>NUCLEOTIDE SEQUENCE [LARGE SCALE GENOMIC DNA]</scope>
    <source>
        <tissue evidence="1">Muscle</tissue>
    </source>
</reference>
<accession>A0A4Z2FJX3</accession>
<keyword evidence="2" id="KW-1185">Reference proteome</keyword>
<sequence length="134" mass="15194">MNLPQVYVFPERFGNEANPSASGKLVPACWQQQQRARFTPEPHLHSQAGVPACSAYTWQTAQRLAEEDLYPHYLKPPLKIGSLLLSRQTLTLFYVCIGSDRRSQGQTHIAGRLSMPHQGHLWLFFLVSEIGFVM</sequence>
<evidence type="ECO:0000313" key="1">
    <source>
        <dbReference type="EMBL" id="TNN41210.1"/>
    </source>
</evidence>
<dbReference type="Proteomes" id="UP000314294">
    <property type="component" value="Unassembled WGS sequence"/>
</dbReference>
<evidence type="ECO:0000313" key="2">
    <source>
        <dbReference type="Proteomes" id="UP000314294"/>
    </source>
</evidence>
<gene>
    <name evidence="1" type="ORF">EYF80_048615</name>
</gene>
<proteinExistence type="predicted"/>
<protein>
    <submittedName>
        <fullName evidence="1">Uncharacterized protein</fullName>
    </submittedName>
</protein>
<organism evidence="1 2">
    <name type="scientific">Liparis tanakae</name>
    <name type="common">Tanaka's snailfish</name>
    <dbReference type="NCBI Taxonomy" id="230148"/>
    <lineage>
        <taxon>Eukaryota</taxon>
        <taxon>Metazoa</taxon>
        <taxon>Chordata</taxon>
        <taxon>Craniata</taxon>
        <taxon>Vertebrata</taxon>
        <taxon>Euteleostomi</taxon>
        <taxon>Actinopterygii</taxon>
        <taxon>Neopterygii</taxon>
        <taxon>Teleostei</taxon>
        <taxon>Neoteleostei</taxon>
        <taxon>Acanthomorphata</taxon>
        <taxon>Eupercaria</taxon>
        <taxon>Perciformes</taxon>
        <taxon>Cottioidei</taxon>
        <taxon>Cottales</taxon>
        <taxon>Liparidae</taxon>
        <taxon>Liparis</taxon>
    </lineage>
</organism>
<name>A0A4Z2FJX3_9TELE</name>
<dbReference type="EMBL" id="SRLO01001126">
    <property type="protein sequence ID" value="TNN41210.1"/>
    <property type="molecule type" value="Genomic_DNA"/>
</dbReference>